<dbReference type="InterPro" id="IPR039774">
    <property type="entry name" value="Sin3-like"/>
</dbReference>
<evidence type="ECO:0000256" key="2">
    <source>
        <dbReference type="ARBA" id="ARBA00023242"/>
    </source>
</evidence>
<evidence type="ECO:0000313" key="5">
    <source>
        <dbReference type="EMBL" id="MES1919018.1"/>
    </source>
</evidence>
<protein>
    <recommendedName>
        <fullName evidence="4">Histone deacetylase interacting domain-containing protein</fullName>
    </recommendedName>
</protein>
<dbReference type="PROSITE" id="PS51477">
    <property type="entry name" value="PAH"/>
    <property type="match status" value="1"/>
</dbReference>
<comment type="subcellular location">
    <subcellularLocation>
        <location evidence="1 3">Nucleus</location>
    </subcellularLocation>
</comment>
<dbReference type="Proteomes" id="UP001439008">
    <property type="component" value="Unassembled WGS sequence"/>
</dbReference>
<dbReference type="Pfam" id="PF08295">
    <property type="entry name" value="Sin3_corepress"/>
    <property type="match status" value="1"/>
</dbReference>
<proteinExistence type="predicted"/>
<dbReference type="InterPro" id="IPR036600">
    <property type="entry name" value="PAH_sf"/>
</dbReference>
<reference evidence="5 6" key="1">
    <citation type="journal article" date="2024" name="BMC Biol.">
        <title>Comparative genomics of Ascetosporea gives new insight into the evolutionary basis for animal parasitism in Rhizaria.</title>
        <authorList>
            <person name="Hiltunen Thoren M."/>
            <person name="Onut-Brannstrom I."/>
            <person name="Alfjorden A."/>
            <person name="Peckova H."/>
            <person name="Swords F."/>
            <person name="Hooper C."/>
            <person name="Holzer A.S."/>
            <person name="Bass D."/>
            <person name="Burki F."/>
        </authorList>
    </citation>
    <scope>NUCLEOTIDE SEQUENCE [LARGE SCALE GENOMIC DNA]</scope>
    <source>
        <strain evidence="5">20-A016</strain>
    </source>
</reference>
<dbReference type="Gene3D" id="1.20.1160.11">
    <property type="entry name" value="Paired amphipathic helix"/>
    <property type="match status" value="2"/>
</dbReference>
<dbReference type="SMART" id="SM00761">
    <property type="entry name" value="HDAC_interact"/>
    <property type="match status" value="1"/>
</dbReference>
<name>A0ABV2AH83_9EUKA</name>
<dbReference type="PANTHER" id="PTHR12346">
    <property type="entry name" value="SIN3B-RELATED"/>
    <property type="match status" value="1"/>
</dbReference>
<sequence>MENSISNSPSYVEYTQAVYFLTKIKERFRKHPTDYMRFQKILNDFQIKQQAIYKHDDSEENILRIIRDTRQSIIELLRGRKDLVKEFLFFLPDGQGESGSDLDTIKRQMLQAEENDSINYKFRVIKEIKDTVPRHTYKLFLRALNLYSNGIVGYKELMQLVADLARPGTSECFAQFMEAIDNKGESRTLISRIGETRRSERKRATPSYLRIAEEDAGAPAMTTRSSVCGNGRVLNNSLVSVPYNKEGNLFHTNNRNEYEERMLLFEDDRYELDVLIALNERIIAKLERFVESVGSNGHVVLAEEGEVDLSIVERNNIRKLYGSK</sequence>
<dbReference type="InterPro" id="IPR003822">
    <property type="entry name" value="PAH"/>
</dbReference>
<organism evidence="5 6">
    <name type="scientific">Bonamia ostreae</name>
    <dbReference type="NCBI Taxonomy" id="126728"/>
    <lineage>
        <taxon>Eukaryota</taxon>
        <taxon>Sar</taxon>
        <taxon>Rhizaria</taxon>
        <taxon>Endomyxa</taxon>
        <taxon>Ascetosporea</taxon>
        <taxon>Haplosporida</taxon>
        <taxon>Bonamia</taxon>
    </lineage>
</organism>
<keyword evidence="6" id="KW-1185">Reference proteome</keyword>
<dbReference type="SUPFAM" id="SSF47762">
    <property type="entry name" value="PAH2 domain"/>
    <property type="match status" value="1"/>
</dbReference>
<keyword evidence="2 3" id="KW-0539">Nucleus</keyword>
<dbReference type="EMBL" id="JBDODL010000180">
    <property type="protein sequence ID" value="MES1919018.1"/>
    <property type="molecule type" value="Genomic_DNA"/>
</dbReference>
<evidence type="ECO:0000256" key="1">
    <source>
        <dbReference type="ARBA" id="ARBA00004123"/>
    </source>
</evidence>
<feature type="domain" description="Histone deacetylase interacting" evidence="4">
    <location>
        <begin position="200"/>
        <end position="303"/>
    </location>
</feature>
<accession>A0ABV2AH83</accession>
<feature type="non-terminal residue" evidence="5">
    <location>
        <position position="324"/>
    </location>
</feature>
<gene>
    <name evidence="5" type="ORF">MHBO_000896</name>
</gene>
<dbReference type="InterPro" id="IPR013194">
    <property type="entry name" value="HDAC_interact_dom"/>
</dbReference>
<evidence type="ECO:0000313" key="6">
    <source>
        <dbReference type="Proteomes" id="UP001439008"/>
    </source>
</evidence>
<comment type="caution">
    <text evidence="5">The sequence shown here is derived from an EMBL/GenBank/DDBJ whole genome shotgun (WGS) entry which is preliminary data.</text>
</comment>
<evidence type="ECO:0000259" key="4">
    <source>
        <dbReference type="SMART" id="SM00761"/>
    </source>
</evidence>
<evidence type="ECO:0000256" key="3">
    <source>
        <dbReference type="PROSITE-ProRule" id="PRU00810"/>
    </source>
</evidence>